<proteinExistence type="predicted"/>
<evidence type="ECO:0000256" key="1">
    <source>
        <dbReference type="SAM" id="MobiDB-lite"/>
    </source>
</evidence>
<evidence type="ECO:0000313" key="3">
    <source>
        <dbReference type="EMBL" id="GAA1925219.1"/>
    </source>
</evidence>
<keyword evidence="2" id="KW-0472">Membrane</keyword>
<accession>A0ABP5AXS5</accession>
<reference evidence="4" key="1">
    <citation type="journal article" date="2019" name="Int. J. Syst. Evol. Microbiol.">
        <title>The Global Catalogue of Microorganisms (GCM) 10K type strain sequencing project: providing services to taxonomists for standard genome sequencing and annotation.</title>
        <authorList>
            <consortium name="The Broad Institute Genomics Platform"/>
            <consortium name="The Broad Institute Genome Sequencing Center for Infectious Disease"/>
            <person name="Wu L."/>
            <person name="Ma J."/>
        </authorList>
    </citation>
    <scope>NUCLEOTIDE SEQUENCE [LARGE SCALE GENOMIC DNA]</scope>
    <source>
        <strain evidence="4">JCM 13316</strain>
    </source>
</reference>
<name>A0ABP5AXS5_9MICC</name>
<evidence type="ECO:0000313" key="4">
    <source>
        <dbReference type="Proteomes" id="UP001500784"/>
    </source>
</evidence>
<feature type="compositionally biased region" description="Polar residues" evidence="1">
    <location>
        <begin position="79"/>
        <end position="88"/>
    </location>
</feature>
<keyword evidence="2" id="KW-0812">Transmembrane</keyword>
<evidence type="ECO:0008006" key="5">
    <source>
        <dbReference type="Google" id="ProtNLM"/>
    </source>
</evidence>
<dbReference type="RefSeq" id="WP_152229437.1">
    <property type="nucleotide sequence ID" value="NZ_BAAALV010000010.1"/>
</dbReference>
<organism evidence="3 4">
    <name type="scientific">Arthrobacter gandavensis</name>
    <dbReference type="NCBI Taxonomy" id="169960"/>
    <lineage>
        <taxon>Bacteria</taxon>
        <taxon>Bacillati</taxon>
        <taxon>Actinomycetota</taxon>
        <taxon>Actinomycetes</taxon>
        <taxon>Micrococcales</taxon>
        <taxon>Micrococcaceae</taxon>
        <taxon>Arthrobacter</taxon>
    </lineage>
</organism>
<feature type="compositionally biased region" description="Polar residues" evidence="1">
    <location>
        <begin position="16"/>
        <end position="26"/>
    </location>
</feature>
<evidence type="ECO:0000256" key="2">
    <source>
        <dbReference type="SAM" id="Phobius"/>
    </source>
</evidence>
<sequence length="220" mass="22928">MSENRNDVPGDPAGETQEQPWTQPSGDTPGAFGDTSGPDAPTQPLYGRYDSAAGAGQPSSPEPGQGPWTQPNQPQQPTVSQGAGQQPNYGAGYGVPPSPYGYPGNYQAPVQQPGKTMGIVGLILSCLFFIPFASLVGVILSIVGFVQSRKAKMSNGPALAGIIIGGVVFVLTLIATIAILVFAVDQVSTLIEICEDRGPGTHFVDGEIYDCSVEDFEQSL</sequence>
<keyword evidence="4" id="KW-1185">Reference proteome</keyword>
<gene>
    <name evidence="3" type="ORF">GCM10009688_32850</name>
</gene>
<feature type="region of interest" description="Disordered" evidence="1">
    <location>
        <begin position="1"/>
        <end position="94"/>
    </location>
</feature>
<feature type="compositionally biased region" description="Low complexity" evidence="1">
    <location>
        <begin position="51"/>
        <end position="78"/>
    </location>
</feature>
<feature type="transmembrane region" description="Helical" evidence="2">
    <location>
        <begin position="158"/>
        <end position="184"/>
    </location>
</feature>
<dbReference type="EMBL" id="BAAALV010000010">
    <property type="protein sequence ID" value="GAA1925219.1"/>
    <property type="molecule type" value="Genomic_DNA"/>
</dbReference>
<dbReference type="Proteomes" id="UP001500784">
    <property type="component" value="Unassembled WGS sequence"/>
</dbReference>
<comment type="caution">
    <text evidence="3">The sequence shown here is derived from an EMBL/GenBank/DDBJ whole genome shotgun (WGS) entry which is preliminary data.</text>
</comment>
<keyword evidence="2" id="KW-1133">Transmembrane helix</keyword>
<feature type="transmembrane region" description="Helical" evidence="2">
    <location>
        <begin position="119"/>
        <end position="146"/>
    </location>
</feature>
<protein>
    <recommendedName>
        <fullName evidence="5">DUF4190 domain-containing protein</fullName>
    </recommendedName>
</protein>